<dbReference type="InterPro" id="IPR037053">
    <property type="entry name" value="Phage_tail_collar_dom_sf"/>
</dbReference>
<dbReference type="Pfam" id="PF07484">
    <property type="entry name" value="Collar"/>
    <property type="match status" value="1"/>
</dbReference>
<accession>Q6D9S1</accession>
<dbReference type="PANTHER" id="PTHR35191:SF1">
    <property type="entry name" value="PROPHAGE SIDE TAIL FIBER PROTEIN HOMOLOG STFQ-RELATED"/>
    <property type="match status" value="1"/>
</dbReference>
<proteinExistence type="predicted"/>
<dbReference type="Proteomes" id="UP000007966">
    <property type="component" value="Chromosome"/>
</dbReference>
<dbReference type="InterPro" id="IPR011083">
    <property type="entry name" value="Phage_tail_collar_dom"/>
</dbReference>
<gene>
    <name evidence="2" type="ordered locus">ECA0545</name>
</gene>
<keyword evidence="3" id="KW-1185">Reference proteome</keyword>
<dbReference type="eggNOG" id="COG5301">
    <property type="taxonomic scope" value="Bacteria"/>
</dbReference>
<sequence>VCQSGAWKSTSSIQPGTITMWGTPVPPEGWLELNGQLFNPSGNPMLSSLYPSGQIPDFRGYFPRGWDNGSDVDTDGSRAILTVQNDAIRNITGSFQTFDSNGYSPSGVFSHQSRYGSEVSGSPQAWSHSIVQIDASSTVPTAEENRPKNIAVMFIIKAG</sequence>
<evidence type="ECO:0000313" key="2">
    <source>
        <dbReference type="EMBL" id="CAG73459.1"/>
    </source>
</evidence>
<dbReference type="KEGG" id="eca:ECA0545"/>
<reference evidence="2" key="1">
    <citation type="submission" date="2004-02" db="EMBL/GenBank/DDBJ databases">
        <title>The genome sequence of the enterobacterial phytopathogen Erwinia carotovora subsp. atroseptica SCRI1043 and functional genomic identification of novel virulence factors.</title>
        <authorList>
            <person name="Bell K.S."/>
            <person name="Sebaihia M."/>
            <person name="Pritchard L."/>
            <person name="Holden M."/>
            <person name="Hyman L.J."/>
            <person name="Holeva M.C."/>
            <person name="Thomson N.R."/>
            <person name="Bentley S.D."/>
            <person name="Churcher C."/>
            <person name="Mungall K."/>
            <person name="Atkin R."/>
            <person name="Bason N."/>
            <person name="Brooks K."/>
            <person name="Chillingworth T."/>
            <person name="Clark K."/>
            <person name="Doggett J."/>
            <person name="Fraser A."/>
            <person name="Hance Z."/>
            <person name="Hauser H."/>
            <person name="Jagels K."/>
            <person name="Moule S."/>
            <person name="Norbertczak H."/>
            <person name="Ormond D."/>
            <person name="Price C."/>
            <person name="Quail M.A."/>
            <person name="Sanders M."/>
            <person name="Walker D."/>
            <person name="Whitehead S."/>
            <person name="Salmond G.P.C."/>
            <person name="Birch P.R.J."/>
            <person name="Barrell B.G."/>
            <person name="Parkhill J."/>
            <person name="Toth I.K."/>
        </authorList>
    </citation>
    <scope>NUCLEOTIDE SEQUENCE</scope>
    <source>
        <strain evidence="2">SCRI1043</strain>
    </source>
</reference>
<evidence type="ECO:0000313" key="3">
    <source>
        <dbReference type="Proteomes" id="UP000007966"/>
    </source>
</evidence>
<name>Q6D9S1_PECAS</name>
<feature type="non-terminal residue" evidence="2">
    <location>
        <position position="1"/>
    </location>
</feature>
<dbReference type="Gene3D" id="3.90.1340.10">
    <property type="entry name" value="Phage tail collar domain"/>
    <property type="match status" value="1"/>
</dbReference>
<evidence type="ECO:0000259" key="1">
    <source>
        <dbReference type="Pfam" id="PF07484"/>
    </source>
</evidence>
<dbReference type="HOGENOM" id="CLU_008928_9_0_6"/>
<organism evidence="2 3">
    <name type="scientific">Pectobacterium atrosepticum (strain SCRI 1043 / ATCC BAA-672)</name>
    <name type="common">Erwinia carotovora subsp. atroseptica</name>
    <dbReference type="NCBI Taxonomy" id="218491"/>
    <lineage>
        <taxon>Bacteria</taxon>
        <taxon>Pseudomonadati</taxon>
        <taxon>Pseudomonadota</taxon>
        <taxon>Gammaproteobacteria</taxon>
        <taxon>Enterobacterales</taxon>
        <taxon>Pectobacteriaceae</taxon>
        <taxon>Pectobacterium</taxon>
    </lineage>
</organism>
<dbReference type="STRING" id="218491.ECA0545"/>
<dbReference type="PANTHER" id="PTHR35191">
    <property type="entry name" value="PROPHAGE SIDE TAIL FIBER PROTEIN HOMOLOG STFQ-RELATED"/>
    <property type="match status" value="1"/>
</dbReference>
<dbReference type="EMBL" id="BX950851">
    <property type="protein sequence ID" value="CAG73459.1"/>
    <property type="molecule type" value="Genomic_DNA"/>
</dbReference>
<protein>
    <submittedName>
        <fullName evidence="2">Alternative C-terminus for the PilV protein</fullName>
    </submittedName>
</protein>
<dbReference type="InterPro" id="IPR051934">
    <property type="entry name" value="Phage_Tail_Fiber_Structural"/>
</dbReference>
<feature type="domain" description="Phage tail collar" evidence="1">
    <location>
        <begin position="16"/>
        <end position="63"/>
    </location>
</feature>
<dbReference type="AlphaFoldDB" id="Q6D9S1"/>
<dbReference type="SUPFAM" id="SSF88874">
    <property type="entry name" value="Receptor-binding domain of short tail fibre protein gp12"/>
    <property type="match status" value="1"/>
</dbReference>